<gene>
    <name evidence="1" type="ORF">BUZ51_06765</name>
</gene>
<protein>
    <submittedName>
        <fullName evidence="1">Uncharacterized protein</fullName>
    </submittedName>
</protein>
<accession>A0A974KYW5</accession>
<evidence type="ECO:0000313" key="2">
    <source>
        <dbReference type="Proteomes" id="UP000241540"/>
    </source>
</evidence>
<name>A0A974KYW5_STAHO</name>
<evidence type="ECO:0000313" key="1">
    <source>
        <dbReference type="EMBL" id="PTK30689.1"/>
    </source>
</evidence>
<dbReference type="Proteomes" id="UP000241540">
    <property type="component" value="Unassembled WGS sequence"/>
</dbReference>
<comment type="caution">
    <text evidence="1">The sequence shown here is derived from an EMBL/GenBank/DDBJ whole genome shotgun (WGS) entry which is preliminary data.</text>
</comment>
<reference evidence="1 2" key="1">
    <citation type="journal article" date="2016" name="Front. Microbiol.">
        <title>Comprehensive Phylogenetic Analysis of Bovine Non-aureus Staphylococci Species Based on Whole-Genome Sequencing.</title>
        <authorList>
            <person name="Naushad S."/>
            <person name="Barkema H.W."/>
            <person name="Luby C."/>
            <person name="Condas L.A."/>
            <person name="Nobrega D.B."/>
            <person name="Carson D.A."/>
            <person name="De Buck J."/>
        </authorList>
    </citation>
    <scope>NUCLEOTIDE SEQUENCE [LARGE SCALE GENOMIC DNA]</scope>
    <source>
        <strain evidence="1 2">SNUC 5336</strain>
    </source>
</reference>
<dbReference type="AlphaFoldDB" id="A0A974KYW5"/>
<sequence length="90" mass="11007">MSRTHETEKFDYISREKDIFENLYKNVLPHNPYIYGINENQINTYYNNYELVKNNKDLLKLLKLKGVHFENSLRNDPLYSEQYEVFRNLL</sequence>
<dbReference type="EMBL" id="PZHX01000011">
    <property type="protein sequence ID" value="PTK30689.1"/>
    <property type="molecule type" value="Genomic_DNA"/>
</dbReference>
<proteinExistence type="predicted"/>
<organism evidence="1 2">
    <name type="scientific">Staphylococcus hominis</name>
    <dbReference type="NCBI Taxonomy" id="1290"/>
    <lineage>
        <taxon>Bacteria</taxon>
        <taxon>Bacillati</taxon>
        <taxon>Bacillota</taxon>
        <taxon>Bacilli</taxon>
        <taxon>Bacillales</taxon>
        <taxon>Staphylococcaceae</taxon>
        <taxon>Staphylococcus</taxon>
    </lineage>
</organism>